<organism evidence="2">
    <name type="scientific">bioreactor metagenome</name>
    <dbReference type="NCBI Taxonomy" id="1076179"/>
    <lineage>
        <taxon>unclassified sequences</taxon>
        <taxon>metagenomes</taxon>
        <taxon>ecological metagenomes</taxon>
    </lineage>
</organism>
<sequence>MLGIPRSMYYSFRYKKPSKTAVERELLKQEIQTIYDDSNDRYGAPKIHKLLVKKLM</sequence>
<accession>A0A645DD71</accession>
<reference evidence="2" key="1">
    <citation type="submission" date="2019-08" db="EMBL/GenBank/DDBJ databases">
        <authorList>
            <person name="Kucharzyk K."/>
            <person name="Murdoch R.W."/>
            <person name="Higgins S."/>
            <person name="Loffler F."/>
        </authorList>
    </citation>
    <scope>NUCLEOTIDE SEQUENCE</scope>
</reference>
<comment type="caution">
    <text evidence="2">The sequence shown here is derived from an EMBL/GenBank/DDBJ whole genome shotgun (WGS) entry which is preliminary data.</text>
</comment>
<feature type="domain" description="HTH-like" evidence="1">
    <location>
        <begin position="24"/>
        <end position="53"/>
    </location>
</feature>
<evidence type="ECO:0000259" key="1">
    <source>
        <dbReference type="Pfam" id="PF13276"/>
    </source>
</evidence>
<name>A0A645DD71_9ZZZZ</name>
<proteinExistence type="predicted"/>
<gene>
    <name evidence="2" type="ORF">SDC9_134271</name>
</gene>
<evidence type="ECO:0000313" key="2">
    <source>
        <dbReference type="EMBL" id="MPM87177.1"/>
    </source>
</evidence>
<dbReference type="InterPro" id="IPR025948">
    <property type="entry name" value="HTH-like_dom"/>
</dbReference>
<protein>
    <recommendedName>
        <fullName evidence="1">HTH-like domain-containing protein</fullName>
    </recommendedName>
</protein>
<dbReference type="AlphaFoldDB" id="A0A645DD71"/>
<dbReference type="EMBL" id="VSSQ01035056">
    <property type="protein sequence ID" value="MPM87177.1"/>
    <property type="molecule type" value="Genomic_DNA"/>
</dbReference>
<dbReference type="Pfam" id="PF13276">
    <property type="entry name" value="HTH_21"/>
    <property type="match status" value="1"/>
</dbReference>